<dbReference type="AlphaFoldDB" id="A0A261VW91"/>
<dbReference type="PRINTS" id="PR01210">
    <property type="entry name" value="GGTRANSPTASE"/>
</dbReference>
<dbReference type="PANTHER" id="PTHR43881:SF1">
    <property type="entry name" value="GAMMA-GLUTAMYLTRANSPEPTIDASE (AFU_ORTHOLOGUE AFUA_4G13580)"/>
    <property type="match status" value="1"/>
</dbReference>
<dbReference type="InterPro" id="IPR043138">
    <property type="entry name" value="GGT_lsub"/>
</dbReference>
<dbReference type="InterPro" id="IPR043137">
    <property type="entry name" value="GGT_ssub_C"/>
</dbReference>
<organism evidence="1 2">
    <name type="scientific">Bordetella genomosp. 2</name>
    <dbReference type="NCBI Taxonomy" id="1983456"/>
    <lineage>
        <taxon>Bacteria</taxon>
        <taxon>Pseudomonadati</taxon>
        <taxon>Pseudomonadota</taxon>
        <taxon>Betaproteobacteria</taxon>
        <taxon>Burkholderiales</taxon>
        <taxon>Alcaligenaceae</taxon>
        <taxon>Bordetella</taxon>
    </lineage>
</organism>
<evidence type="ECO:0000313" key="2">
    <source>
        <dbReference type="Proteomes" id="UP000215633"/>
    </source>
</evidence>
<dbReference type="RefSeq" id="WP_094806561.1">
    <property type="nucleotide sequence ID" value="NZ_NEVT01000004.1"/>
</dbReference>
<dbReference type="Gene3D" id="1.10.246.130">
    <property type="match status" value="1"/>
</dbReference>
<keyword evidence="1" id="KW-0808">Transferase</keyword>
<dbReference type="Pfam" id="PF01019">
    <property type="entry name" value="G_glu_transpept"/>
    <property type="match status" value="1"/>
</dbReference>
<name>A0A261VW91_9BORD</name>
<dbReference type="GO" id="GO:0016740">
    <property type="term" value="F:transferase activity"/>
    <property type="evidence" value="ECO:0007669"/>
    <property type="project" value="UniProtKB-KW"/>
</dbReference>
<dbReference type="InterPro" id="IPR029055">
    <property type="entry name" value="Ntn_hydrolases_N"/>
</dbReference>
<dbReference type="EMBL" id="NEVT01000004">
    <property type="protein sequence ID" value="OZI78355.1"/>
    <property type="molecule type" value="Genomic_DNA"/>
</dbReference>
<comment type="caution">
    <text evidence="1">The sequence shown here is derived from an EMBL/GenBank/DDBJ whole genome shotgun (WGS) entry which is preliminary data.</text>
</comment>
<protein>
    <submittedName>
        <fullName evidence="1">Gamma-glutamyltransferase</fullName>
    </submittedName>
</protein>
<sequence>MPAFDGSDWAFPYTSQRMPALAENMACTEQPLATQAALAALAAGGNAVDAAIAAGITLTVVAPCMNGIGGDVFAMVWDGARLHGLNASGRAPQAWTPEYFAKYSAMPARGWDSVTVPGAVSGWVALSRKFGKLPFGDLFEAAIRYARDGYLVTPIASRQWQTQIEDIKATPGFVEAFAPGGRAPAPGQRFICPGQAATLEELARTHGESFYHGALAGRIAAYAQATGGALTQADLAAHQVDWVEPISMPYQDISLHEIGPNGQGIGALMALGMLEAIDAHRLPLDSVDYFHAQIEAMRLALADLQRYVADSRHMREVTAPQLLDQAYLAARARDIGAGAARYPGPGLPLKGGTTYLTTADASGMMVSFIQSNFKGFGSGLVVPDTGIALHNRGWGFNLIPGHPNQVGPGKRPFHTIIPGFLMRGGQPLMSFGVMGGSLQAQGHVQVTTRIAHGQNPQAAVDAPRWRILEDNVTVLVEWNFPEAAIAGLRSKGHQVTVAPRFSDEFGGAQAIARLADGYLGASDHRKDGHAGGW</sequence>
<keyword evidence="2" id="KW-1185">Reference proteome</keyword>
<dbReference type="SUPFAM" id="SSF56235">
    <property type="entry name" value="N-terminal nucleophile aminohydrolases (Ntn hydrolases)"/>
    <property type="match status" value="1"/>
</dbReference>
<dbReference type="Gene3D" id="3.60.20.40">
    <property type="match status" value="1"/>
</dbReference>
<evidence type="ECO:0000313" key="1">
    <source>
        <dbReference type="EMBL" id="OZI78355.1"/>
    </source>
</evidence>
<gene>
    <name evidence="1" type="ORF">CAL24_09535</name>
</gene>
<dbReference type="InterPro" id="IPR052896">
    <property type="entry name" value="GGT-like_enzyme"/>
</dbReference>
<reference evidence="2" key="1">
    <citation type="submission" date="2017-05" db="EMBL/GenBank/DDBJ databases">
        <title>Complete and WGS of Bordetella genogroups.</title>
        <authorList>
            <person name="Spilker T."/>
            <person name="Lipuma J."/>
        </authorList>
    </citation>
    <scope>NUCLEOTIDE SEQUENCE [LARGE SCALE GENOMIC DNA]</scope>
    <source>
        <strain evidence="2">AU8256</strain>
    </source>
</reference>
<dbReference type="Proteomes" id="UP000215633">
    <property type="component" value="Unassembled WGS sequence"/>
</dbReference>
<proteinExistence type="predicted"/>
<dbReference type="PANTHER" id="PTHR43881">
    <property type="entry name" value="GAMMA-GLUTAMYLTRANSPEPTIDASE (AFU_ORTHOLOGUE AFUA_4G13580)"/>
    <property type="match status" value="1"/>
</dbReference>
<accession>A0A261VW91</accession>